<proteinExistence type="inferred from homology"/>
<dbReference type="Pfam" id="PF00005">
    <property type="entry name" value="ABC_tran"/>
    <property type="match status" value="1"/>
</dbReference>
<dbReference type="InterPro" id="IPR003593">
    <property type="entry name" value="AAA+_ATPase"/>
</dbReference>
<organism evidence="7 8">
    <name type="scientific">Ectothiorhodospira marina</name>
    <dbReference type="NCBI Taxonomy" id="1396821"/>
    <lineage>
        <taxon>Bacteria</taxon>
        <taxon>Pseudomonadati</taxon>
        <taxon>Pseudomonadota</taxon>
        <taxon>Gammaproteobacteria</taxon>
        <taxon>Chromatiales</taxon>
        <taxon>Ectothiorhodospiraceae</taxon>
        <taxon>Ectothiorhodospira</taxon>
    </lineage>
</organism>
<dbReference type="GO" id="GO:0016887">
    <property type="term" value="F:ATP hydrolysis activity"/>
    <property type="evidence" value="ECO:0007669"/>
    <property type="project" value="InterPro"/>
</dbReference>
<evidence type="ECO:0000313" key="8">
    <source>
        <dbReference type="Proteomes" id="UP000199256"/>
    </source>
</evidence>
<dbReference type="STRING" id="1396821.SAMN05444515_10741"/>
<sequence length="449" mass="51004">MNQPHKGAASQRATGTISEEHLNLWRIILLLDRLQKDMDQQGSEPDEVLINAILDYFEHYSERVQSRPNEILLFERLRARAGGTFEELDELEADYLTAHDALQHLRVLLHRCVEHWPEGGEELCTALDRFNQTLRRHILLEEQILIPQALKVLTEADWTAIAEARDQYNDPLFGERVREEFRDLRHRIINLAPEHVGGLGISHPTRMEVPPDRHEMLTIQGLVSSYGRIQVLHEVDLTIRRGEIVSLVGANGAGKSTLLMALSGLQPVDAGRVTYEGEDLRRWPSHRRVAQGIIQVPEGRQVFRDMTVHDNLLMGAYTRGRGQEVEQDLERVYGRFPILRQKQRQLAGMLSGGQQQMLVMGRALMARPRLLLLDEPSMGLAPLVVEEIFDIIRELNQEGITIFLVEQNASQALAASHRGYVLEAGRVVLEGRGEDLLENEQVRAAYLGI</sequence>
<dbReference type="PROSITE" id="PS00211">
    <property type="entry name" value="ABC_TRANSPORTER_1"/>
    <property type="match status" value="1"/>
</dbReference>
<dbReference type="SMART" id="SM00382">
    <property type="entry name" value="AAA"/>
    <property type="match status" value="1"/>
</dbReference>
<dbReference type="EMBL" id="FOAA01000007">
    <property type="protein sequence ID" value="SEK94895.1"/>
    <property type="molecule type" value="Genomic_DNA"/>
</dbReference>
<evidence type="ECO:0000256" key="4">
    <source>
        <dbReference type="ARBA" id="ARBA00022840"/>
    </source>
</evidence>
<evidence type="ECO:0000256" key="2">
    <source>
        <dbReference type="ARBA" id="ARBA00022448"/>
    </source>
</evidence>
<dbReference type="GO" id="GO:0015807">
    <property type="term" value="P:L-amino acid transport"/>
    <property type="evidence" value="ECO:0007669"/>
    <property type="project" value="TreeGrafter"/>
</dbReference>
<dbReference type="RefSeq" id="WP_090252985.1">
    <property type="nucleotide sequence ID" value="NZ_FOAA01000007.1"/>
</dbReference>
<dbReference type="AlphaFoldDB" id="A0A1H7L8U5"/>
<dbReference type="Gene3D" id="1.20.120.520">
    <property type="entry name" value="nmb1532 protein domain like"/>
    <property type="match status" value="1"/>
</dbReference>
<feature type="domain" description="ABC transporter" evidence="6">
    <location>
        <begin position="217"/>
        <end position="449"/>
    </location>
</feature>
<comment type="similarity">
    <text evidence="1">Belongs to the ABC transporter superfamily.</text>
</comment>
<dbReference type="PANTHER" id="PTHR43820:SF4">
    <property type="entry name" value="HIGH-AFFINITY BRANCHED-CHAIN AMINO ACID TRANSPORT ATP-BINDING PROTEIN LIVF"/>
    <property type="match status" value="1"/>
</dbReference>
<dbReference type="InterPro" id="IPR012312">
    <property type="entry name" value="Hemerythrin-like"/>
</dbReference>
<keyword evidence="5" id="KW-0029">Amino-acid transport</keyword>
<keyword evidence="3" id="KW-0547">Nucleotide-binding</keyword>
<evidence type="ECO:0000313" key="7">
    <source>
        <dbReference type="EMBL" id="SEK94895.1"/>
    </source>
</evidence>
<dbReference type="GO" id="GO:0015658">
    <property type="term" value="F:branched-chain amino acid transmembrane transporter activity"/>
    <property type="evidence" value="ECO:0007669"/>
    <property type="project" value="TreeGrafter"/>
</dbReference>
<accession>A0A1H7L8U5</accession>
<dbReference type="InterPro" id="IPR052156">
    <property type="entry name" value="BCAA_Transport_ATP-bd_LivF"/>
</dbReference>
<dbReference type="SUPFAM" id="SSF52540">
    <property type="entry name" value="P-loop containing nucleoside triphosphate hydrolases"/>
    <property type="match status" value="1"/>
</dbReference>
<dbReference type="CDD" id="cd03224">
    <property type="entry name" value="ABC_TM1139_LivF_branched"/>
    <property type="match status" value="1"/>
</dbReference>
<dbReference type="Gene3D" id="3.40.50.300">
    <property type="entry name" value="P-loop containing nucleotide triphosphate hydrolases"/>
    <property type="match status" value="1"/>
</dbReference>
<dbReference type="InterPro" id="IPR003439">
    <property type="entry name" value="ABC_transporter-like_ATP-bd"/>
</dbReference>
<keyword evidence="2" id="KW-0813">Transport</keyword>
<dbReference type="OrthoDB" id="9776369at2"/>
<dbReference type="PANTHER" id="PTHR43820">
    <property type="entry name" value="HIGH-AFFINITY BRANCHED-CHAIN AMINO ACID TRANSPORT ATP-BINDING PROTEIN LIVF"/>
    <property type="match status" value="1"/>
</dbReference>
<dbReference type="Pfam" id="PF01814">
    <property type="entry name" value="Hemerythrin"/>
    <property type="match status" value="1"/>
</dbReference>
<evidence type="ECO:0000256" key="3">
    <source>
        <dbReference type="ARBA" id="ARBA00022741"/>
    </source>
</evidence>
<protein>
    <submittedName>
        <fullName evidence="7">Branched-chain amino acid transport system ATP-binding protein</fullName>
    </submittedName>
</protein>
<evidence type="ECO:0000256" key="5">
    <source>
        <dbReference type="ARBA" id="ARBA00022970"/>
    </source>
</evidence>
<dbReference type="InterPro" id="IPR027417">
    <property type="entry name" value="P-loop_NTPase"/>
</dbReference>
<keyword evidence="4 7" id="KW-0067">ATP-binding</keyword>
<evidence type="ECO:0000256" key="1">
    <source>
        <dbReference type="ARBA" id="ARBA00005417"/>
    </source>
</evidence>
<evidence type="ECO:0000259" key="6">
    <source>
        <dbReference type="PROSITE" id="PS50893"/>
    </source>
</evidence>
<name>A0A1H7L8U5_9GAMM</name>
<dbReference type="GO" id="GO:0005524">
    <property type="term" value="F:ATP binding"/>
    <property type="evidence" value="ECO:0007669"/>
    <property type="project" value="UniProtKB-KW"/>
</dbReference>
<dbReference type="Proteomes" id="UP000199256">
    <property type="component" value="Unassembled WGS sequence"/>
</dbReference>
<gene>
    <name evidence="7" type="ORF">SAMN05444515_10741</name>
</gene>
<reference evidence="8" key="1">
    <citation type="submission" date="2016-10" db="EMBL/GenBank/DDBJ databases">
        <authorList>
            <person name="Varghese N."/>
            <person name="Submissions S."/>
        </authorList>
    </citation>
    <scope>NUCLEOTIDE SEQUENCE [LARGE SCALE GENOMIC DNA]</scope>
    <source>
        <strain evidence="8">DSM 241</strain>
    </source>
</reference>
<dbReference type="PROSITE" id="PS50893">
    <property type="entry name" value="ABC_TRANSPORTER_2"/>
    <property type="match status" value="1"/>
</dbReference>
<dbReference type="InterPro" id="IPR017871">
    <property type="entry name" value="ABC_transporter-like_CS"/>
</dbReference>
<keyword evidence="8" id="KW-1185">Reference proteome</keyword>